<sequence length="355" mass="38980">MSLSEKLSVATMPFYVTCEQLTVGLAFLGAGFRMPSGTSNNLLVQGLKKLLSMLLAQMGLYGLLRFSHDNEELRNFFSITIPSFHFIISFLLRTLHNHIPLNETKMKYRNAAFFLQFSTANAAIYDSLFPTARPTTSDNDVDCMFEDFYPIFSALTPNGSLSTALLSYGNELIKGCPLTDVDVMGLPTCPYPALSDWCSFSDHAPTTLVPAWSSYGSSASSWWSEHSSYAVKYAHVCKKKWFNQMIGVVYGSARLNNTIHWGECYVQVYATVDGKVTETSTPTTKATTGMKATSKVPGETRATSEQIEETSKEAQGTAKTDQREKSQGNQVNARGANAWLIAGGGFTAALVNEVM</sequence>
<evidence type="ECO:0000313" key="4">
    <source>
        <dbReference type="Proteomes" id="UP000245910"/>
    </source>
</evidence>
<dbReference type="Pfam" id="PF24870">
    <property type="entry name" value="DUF7735"/>
    <property type="match status" value="1"/>
</dbReference>
<evidence type="ECO:0000259" key="2">
    <source>
        <dbReference type="Pfam" id="PF24870"/>
    </source>
</evidence>
<feature type="compositionally biased region" description="Low complexity" evidence="1">
    <location>
        <begin position="279"/>
        <end position="295"/>
    </location>
</feature>
<accession>A0A2L2TPY3</accession>
<evidence type="ECO:0000313" key="3">
    <source>
        <dbReference type="EMBL" id="CEI67931.1"/>
    </source>
</evidence>
<reference evidence="4" key="1">
    <citation type="submission" date="2014-10" db="EMBL/GenBank/DDBJ databases">
        <authorList>
            <person name="King R."/>
        </authorList>
    </citation>
    <scope>NUCLEOTIDE SEQUENCE [LARGE SCALE GENOMIC DNA]</scope>
    <source>
        <strain evidence="4">A3/5</strain>
    </source>
</reference>
<evidence type="ECO:0000256" key="1">
    <source>
        <dbReference type="SAM" id="MobiDB-lite"/>
    </source>
</evidence>
<feature type="region of interest" description="Disordered" evidence="1">
    <location>
        <begin position="279"/>
        <end position="331"/>
    </location>
</feature>
<feature type="domain" description="DUF7735" evidence="2">
    <location>
        <begin position="128"/>
        <end position="272"/>
    </location>
</feature>
<name>A0A2L2TPY3_9HYPO</name>
<proteinExistence type="predicted"/>
<protein>
    <recommendedName>
        <fullName evidence="2">DUF7735 domain-containing protein</fullName>
    </recommendedName>
</protein>
<dbReference type="InterPro" id="IPR056637">
    <property type="entry name" value="DUF7735"/>
</dbReference>
<dbReference type="EMBL" id="LN649231">
    <property type="protein sequence ID" value="CEI67931.1"/>
    <property type="molecule type" value="Genomic_DNA"/>
</dbReference>
<dbReference type="AlphaFoldDB" id="A0A2L2TPY3"/>
<organism evidence="3 4">
    <name type="scientific">Fusarium venenatum</name>
    <dbReference type="NCBI Taxonomy" id="56646"/>
    <lineage>
        <taxon>Eukaryota</taxon>
        <taxon>Fungi</taxon>
        <taxon>Dikarya</taxon>
        <taxon>Ascomycota</taxon>
        <taxon>Pezizomycotina</taxon>
        <taxon>Sordariomycetes</taxon>
        <taxon>Hypocreomycetidae</taxon>
        <taxon>Hypocreales</taxon>
        <taxon>Nectriaceae</taxon>
        <taxon>Fusarium</taxon>
    </lineage>
</organism>
<keyword evidence="4" id="KW-1185">Reference proteome</keyword>
<dbReference type="Proteomes" id="UP000245910">
    <property type="component" value="Chromosome III"/>
</dbReference>